<evidence type="ECO:0000313" key="1">
    <source>
        <dbReference type="Ensembl" id="ENSRFEP00010023255.1"/>
    </source>
</evidence>
<dbReference type="Ensembl" id="ENSRFET00010025295.1">
    <property type="protein sequence ID" value="ENSRFEP00010023255.1"/>
    <property type="gene ID" value="ENSRFEG00010015588.1"/>
</dbReference>
<dbReference type="GeneTree" id="ENSGT00940000173716"/>
<keyword evidence="2" id="KW-1185">Reference proteome</keyword>
<sequence length="136" mass="15452">MWESNQQPSELGSCSSNRLSHLACPVLEPFDVFFGIYGTVNTKENEKRSVAMSHQLLNCLTEKGDSPNETTRNGPPNLAHLNLDTVTPEELLRQMKELLMENHQLKGKHHLAPVFLHSPWTFLNIIIRLVVNKPLQ</sequence>
<dbReference type="InParanoid" id="A0A671FCI6"/>
<proteinExistence type="predicted"/>
<dbReference type="AlphaFoldDB" id="A0A671FCI6"/>
<dbReference type="Proteomes" id="UP000472240">
    <property type="component" value="Unplaced"/>
</dbReference>
<protein>
    <submittedName>
        <fullName evidence="1">Uncharacterized protein</fullName>
    </submittedName>
</protein>
<accession>A0A671FCI6</accession>
<name>A0A671FCI6_RHIFE</name>
<reference evidence="1" key="1">
    <citation type="submission" date="2025-08" db="UniProtKB">
        <authorList>
            <consortium name="Ensembl"/>
        </authorList>
    </citation>
    <scope>IDENTIFICATION</scope>
</reference>
<reference evidence="1" key="2">
    <citation type="submission" date="2025-09" db="UniProtKB">
        <authorList>
            <consortium name="Ensembl"/>
        </authorList>
    </citation>
    <scope>IDENTIFICATION</scope>
</reference>
<organism evidence="1 2">
    <name type="scientific">Rhinolophus ferrumequinum</name>
    <name type="common">Greater horseshoe bat</name>
    <dbReference type="NCBI Taxonomy" id="59479"/>
    <lineage>
        <taxon>Eukaryota</taxon>
        <taxon>Metazoa</taxon>
        <taxon>Chordata</taxon>
        <taxon>Craniata</taxon>
        <taxon>Vertebrata</taxon>
        <taxon>Euteleostomi</taxon>
        <taxon>Mammalia</taxon>
        <taxon>Eutheria</taxon>
        <taxon>Laurasiatheria</taxon>
        <taxon>Chiroptera</taxon>
        <taxon>Yinpterochiroptera</taxon>
        <taxon>Rhinolophoidea</taxon>
        <taxon>Rhinolophidae</taxon>
        <taxon>Rhinolophinae</taxon>
        <taxon>Rhinolophus</taxon>
    </lineage>
</organism>
<evidence type="ECO:0000313" key="2">
    <source>
        <dbReference type="Proteomes" id="UP000472240"/>
    </source>
</evidence>